<dbReference type="RefSeq" id="WP_039677493.1">
    <property type="nucleotide sequence ID" value="NZ_CAUTAL010000027.1"/>
</dbReference>
<dbReference type="OrthoDB" id="9780018at2"/>
<dbReference type="EMBL" id="JWIY01000002">
    <property type="protein sequence ID" value="KIC77870.1"/>
    <property type="molecule type" value="Genomic_DNA"/>
</dbReference>
<accession>A0A0C1K4E5</accession>
<name>A0A0C1K4E5_STRCV</name>
<dbReference type="InterPro" id="IPR006490">
    <property type="entry name" value="Maj_tail_phi13"/>
</dbReference>
<organism evidence="1 2">
    <name type="scientific">Streptococcus constellatus</name>
    <dbReference type="NCBI Taxonomy" id="76860"/>
    <lineage>
        <taxon>Bacteria</taxon>
        <taxon>Bacillati</taxon>
        <taxon>Bacillota</taxon>
        <taxon>Bacilli</taxon>
        <taxon>Lactobacillales</taxon>
        <taxon>Streptococcaceae</taxon>
        <taxon>Streptococcus</taxon>
        <taxon>Streptococcus anginosus group</taxon>
    </lineage>
</organism>
<sequence length="195" mass="21687">MTKQNNKVEYGLENVHWATITEAEDGKITYGTPEPLPGANKLELEPKGETMTFNADNTEYFGGETNLGYTGTATFAKLTESFLMKVLGEVLEEDGTVSEISNAVTSRFALMFQFEGDKLQTRHVLYYCKASRPKGGSQTKGSDVNTVELEFSATPRPIDKRVKNRTTKDTTDEVYNNWFKSVHEPAAKVENPGGR</sequence>
<gene>
    <name evidence="1" type="ORF">RN79_06655</name>
</gene>
<proteinExistence type="predicted"/>
<reference evidence="1 2" key="1">
    <citation type="submission" date="2014-12" db="EMBL/GenBank/DDBJ databases">
        <title>Partial genome sequence of Streptococcus constellatus KCOM 1650 (= ChDC B144).</title>
        <authorList>
            <person name="Kook J.-K."/>
            <person name="Park S.-N."/>
            <person name="Lim Y.K."/>
            <person name="Jo E."/>
        </authorList>
    </citation>
    <scope>NUCLEOTIDE SEQUENCE [LARGE SCALE GENOMIC DNA]</scope>
    <source>
        <strain evidence="1 2">KCOM 1650</strain>
    </source>
</reference>
<dbReference type="AlphaFoldDB" id="A0A0C1K4E5"/>
<comment type="caution">
    <text evidence="1">The sequence shown here is derived from an EMBL/GenBank/DDBJ whole genome shotgun (WGS) entry which is preliminary data.</text>
</comment>
<protein>
    <submittedName>
        <fullName evidence="1">Phage tail protein</fullName>
    </submittedName>
</protein>
<evidence type="ECO:0000313" key="1">
    <source>
        <dbReference type="EMBL" id="KIC77870.1"/>
    </source>
</evidence>
<dbReference type="Proteomes" id="UP000031339">
    <property type="component" value="Unassembled WGS sequence"/>
</dbReference>
<evidence type="ECO:0000313" key="2">
    <source>
        <dbReference type="Proteomes" id="UP000031339"/>
    </source>
</evidence>
<dbReference type="NCBIfam" id="TIGR01603">
    <property type="entry name" value="maj_tail_phi13"/>
    <property type="match status" value="1"/>
</dbReference>